<dbReference type="EMBL" id="PDCK01000043">
    <property type="protein sequence ID" value="PRQ29801.1"/>
    <property type="molecule type" value="Genomic_DNA"/>
</dbReference>
<evidence type="ECO:0000256" key="5">
    <source>
        <dbReference type="ARBA" id="ARBA00022827"/>
    </source>
</evidence>
<accession>A0A2P6Q6J1</accession>
<dbReference type="InterPro" id="IPR016169">
    <property type="entry name" value="FAD-bd_PCMH_sub2"/>
</dbReference>
<organism evidence="10 11">
    <name type="scientific">Rosa chinensis</name>
    <name type="common">China rose</name>
    <dbReference type="NCBI Taxonomy" id="74649"/>
    <lineage>
        <taxon>Eukaryota</taxon>
        <taxon>Viridiplantae</taxon>
        <taxon>Streptophyta</taxon>
        <taxon>Embryophyta</taxon>
        <taxon>Tracheophyta</taxon>
        <taxon>Spermatophyta</taxon>
        <taxon>Magnoliopsida</taxon>
        <taxon>eudicotyledons</taxon>
        <taxon>Gunneridae</taxon>
        <taxon>Pentapetalae</taxon>
        <taxon>rosids</taxon>
        <taxon>fabids</taxon>
        <taxon>Rosales</taxon>
        <taxon>Rosaceae</taxon>
        <taxon>Rosoideae</taxon>
        <taxon>Rosoideae incertae sedis</taxon>
        <taxon>Rosa</taxon>
    </lineage>
</organism>
<evidence type="ECO:0000313" key="10">
    <source>
        <dbReference type="EMBL" id="PRQ29801.1"/>
    </source>
</evidence>
<dbReference type="InterPro" id="IPR016167">
    <property type="entry name" value="FAD-bd_PCMH_sub1"/>
</dbReference>
<proteinExistence type="inferred from homology"/>
<gene>
    <name evidence="10" type="ORF">RchiOBHm_Chr5g0017761</name>
</gene>
<dbReference type="Gramene" id="PRQ29801">
    <property type="protein sequence ID" value="PRQ29801"/>
    <property type="gene ID" value="RchiOBHm_Chr5g0017761"/>
</dbReference>
<protein>
    <submittedName>
        <fullName evidence="10">Putative tetrahydroberberine oxidase</fullName>
        <ecNumber evidence="10">1.3.3.8</ecNumber>
    </submittedName>
</protein>
<evidence type="ECO:0000256" key="2">
    <source>
        <dbReference type="ARBA" id="ARBA00005466"/>
    </source>
</evidence>
<feature type="chain" id="PRO_5015154604" evidence="8">
    <location>
        <begin position="24"/>
        <end position="534"/>
    </location>
</feature>
<dbReference type="PROSITE" id="PS51387">
    <property type="entry name" value="FAD_PCMH"/>
    <property type="match status" value="1"/>
</dbReference>
<feature type="domain" description="FAD-binding PCMH-type" evidence="9">
    <location>
        <begin position="77"/>
        <end position="251"/>
    </location>
</feature>
<dbReference type="FunFam" id="3.30.43.10:FF:000004">
    <property type="entry name" value="Berberine bridge enzyme-like 15"/>
    <property type="match status" value="1"/>
</dbReference>
<dbReference type="Gene3D" id="3.30.465.10">
    <property type="match status" value="1"/>
</dbReference>
<keyword evidence="11" id="KW-1185">Reference proteome</keyword>
<sequence>MKPLVLAMLSMYSILGVISPVSCATSPSLVETTFLQCLSNHSQSSNPISGVVYTSNNANFSSVLNSYVRNLRFSTPTTPKPLLIVAAKNYSHVQATVVCAKSVGLEIRIRSGGHDYEGLSYVSNKPFIVLDMFNLRSINIDLADESAWVQSGATLGEIYYAISAKSKVHGFPAGVCLTLGAGGHFTGGGYGNMMRKYGLSVDNIVDAQIVNVNGEILDRKSMGEDLFWAIRGGGAASFGVILVWKIKLVKVPEKVTVFQVKRTLEQGATDIVVQWQKVADNIENDLFVRVMLLPGNGSREGEKTITATFVSLFLGDSVRLLRLLNQSLPQLGLQQKDCIEMSWVESILFWASYPIGTSLDVLLSRVPKGLTFLKRKSDYVQEPISKTDLEALWKVMIEIGDGGMLWNPYGGKMSEISATETPFPHRAGNIFKIQYSFNWKDGELETTNRYLNLTRQLHEAMTPHVSKSPREAFLNYRDIDIGTNTEGEYKEGEVYGIKYFKHNFERLVRIKTKVDPDNFFRNEQSIPTLPPQVL</sequence>
<dbReference type="AlphaFoldDB" id="A0A2P6Q6J1"/>
<evidence type="ECO:0000256" key="7">
    <source>
        <dbReference type="ARBA" id="ARBA00023180"/>
    </source>
</evidence>
<keyword evidence="5" id="KW-0274">FAD</keyword>
<dbReference type="STRING" id="74649.A0A2P6Q6J1"/>
<evidence type="ECO:0000256" key="3">
    <source>
        <dbReference type="ARBA" id="ARBA00022630"/>
    </source>
</evidence>
<keyword evidence="10" id="KW-0560">Oxidoreductase</keyword>
<dbReference type="InterPro" id="IPR016166">
    <property type="entry name" value="FAD-bd_PCMH"/>
</dbReference>
<dbReference type="InterPro" id="IPR012951">
    <property type="entry name" value="BBE"/>
</dbReference>
<keyword evidence="3" id="KW-0285">Flavoprotein</keyword>
<comment type="caution">
    <text evidence="10">The sequence shown here is derived from an EMBL/GenBank/DDBJ whole genome shotgun (WGS) entry which is preliminary data.</text>
</comment>
<evidence type="ECO:0000256" key="8">
    <source>
        <dbReference type="SAM" id="SignalP"/>
    </source>
</evidence>
<dbReference type="Proteomes" id="UP000238479">
    <property type="component" value="Chromosome 5"/>
</dbReference>
<keyword evidence="4 8" id="KW-0732">Signal</keyword>
<evidence type="ECO:0000256" key="6">
    <source>
        <dbReference type="ARBA" id="ARBA00023157"/>
    </source>
</evidence>
<evidence type="ECO:0000256" key="1">
    <source>
        <dbReference type="ARBA" id="ARBA00001974"/>
    </source>
</evidence>
<feature type="signal peptide" evidence="8">
    <location>
        <begin position="1"/>
        <end position="23"/>
    </location>
</feature>
<dbReference type="EC" id="1.3.3.8" evidence="10"/>
<dbReference type="GO" id="GO:1901696">
    <property type="term" value="P:cannabinoid biosynthetic process"/>
    <property type="evidence" value="ECO:0007669"/>
    <property type="project" value="UniProtKB-ARBA"/>
</dbReference>
<evidence type="ECO:0000259" key="9">
    <source>
        <dbReference type="PROSITE" id="PS51387"/>
    </source>
</evidence>
<keyword evidence="7" id="KW-0325">Glycoprotein</keyword>
<dbReference type="Gene3D" id="3.40.462.20">
    <property type="match status" value="1"/>
</dbReference>
<dbReference type="GO" id="GO:0071949">
    <property type="term" value="F:FAD binding"/>
    <property type="evidence" value="ECO:0007669"/>
    <property type="project" value="InterPro"/>
</dbReference>
<comment type="cofactor">
    <cofactor evidence="1">
        <name>FAD</name>
        <dbReference type="ChEBI" id="CHEBI:57692"/>
    </cofactor>
</comment>
<dbReference type="InterPro" id="IPR036318">
    <property type="entry name" value="FAD-bd_PCMH-like_sf"/>
</dbReference>
<dbReference type="GO" id="GO:0050328">
    <property type="term" value="F:tetrahydroberberine oxidase activity"/>
    <property type="evidence" value="ECO:0007669"/>
    <property type="project" value="UniProtKB-EC"/>
</dbReference>
<dbReference type="InterPro" id="IPR006094">
    <property type="entry name" value="Oxid_FAD_bind_N"/>
</dbReference>
<dbReference type="OrthoDB" id="407275at2759"/>
<evidence type="ECO:0000256" key="4">
    <source>
        <dbReference type="ARBA" id="ARBA00022729"/>
    </source>
</evidence>
<dbReference type="PANTHER" id="PTHR32448">
    <property type="entry name" value="OS08G0158400 PROTEIN"/>
    <property type="match status" value="1"/>
</dbReference>
<dbReference type="Pfam" id="PF01565">
    <property type="entry name" value="FAD_binding_4"/>
    <property type="match status" value="1"/>
</dbReference>
<name>A0A2P6Q6J1_ROSCH</name>
<evidence type="ECO:0000313" key="11">
    <source>
        <dbReference type="Proteomes" id="UP000238479"/>
    </source>
</evidence>
<reference evidence="10 11" key="1">
    <citation type="journal article" date="2018" name="Nat. Genet.">
        <title>The Rosa genome provides new insights in the design of modern roses.</title>
        <authorList>
            <person name="Bendahmane M."/>
        </authorList>
    </citation>
    <scope>NUCLEOTIDE SEQUENCE [LARGE SCALE GENOMIC DNA]</scope>
    <source>
        <strain evidence="11">cv. Old Blush</strain>
    </source>
</reference>
<dbReference type="Gene3D" id="3.30.43.10">
    <property type="entry name" value="Uridine Diphospho-n-acetylenolpyruvylglucosamine Reductase, domain 2"/>
    <property type="match status" value="1"/>
</dbReference>
<keyword evidence="6" id="KW-1015">Disulfide bond</keyword>
<comment type="similarity">
    <text evidence="2">Belongs to the oxygen-dependent FAD-linked oxidoreductase family.</text>
</comment>
<dbReference type="OMA" id="NIFRYEQ"/>
<dbReference type="Pfam" id="PF08031">
    <property type="entry name" value="BBE"/>
    <property type="match status" value="1"/>
</dbReference>
<dbReference type="SUPFAM" id="SSF56176">
    <property type="entry name" value="FAD-binding/transporter-associated domain-like"/>
    <property type="match status" value="1"/>
</dbReference>